<accession>A0ACB9Z0M5</accession>
<keyword evidence="1" id="KW-0413">Isomerase</keyword>
<evidence type="ECO:0000313" key="2">
    <source>
        <dbReference type="Proteomes" id="UP001497700"/>
    </source>
</evidence>
<proteinExistence type="predicted"/>
<reference evidence="1 2" key="1">
    <citation type="journal article" date="2022" name="New Phytol.">
        <title>Ecological generalism drives hyperdiversity of secondary metabolite gene clusters in xylarialean endophytes.</title>
        <authorList>
            <person name="Franco M.E.E."/>
            <person name="Wisecaver J.H."/>
            <person name="Arnold A.E."/>
            <person name="Ju Y.M."/>
            <person name="Slot J.C."/>
            <person name="Ahrendt S."/>
            <person name="Moore L.P."/>
            <person name="Eastman K.E."/>
            <person name="Scott K."/>
            <person name="Konkel Z."/>
            <person name="Mondo S.J."/>
            <person name="Kuo A."/>
            <person name="Hayes R.D."/>
            <person name="Haridas S."/>
            <person name="Andreopoulos B."/>
            <person name="Riley R."/>
            <person name="LaButti K."/>
            <person name="Pangilinan J."/>
            <person name="Lipzen A."/>
            <person name="Amirebrahimi M."/>
            <person name="Yan J."/>
            <person name="Adam C."/>
            <person name="Keymanesh K."/>
            <person name="Ng V."/>
            <person name="Louie K."/>
            <person name="Northen T."/>
            <person name="Drula E."/>
            <person name="Henrissat B."/>
            <person name="Hsieh H.M."/>
            <person name="Youens-Clark K."/>
            <person name="Lutzoni F."/>
            <person name="Miadlikowska J."/>
            <person name="Eastwood D.C."/>
            <person name="Hamelin R.C."/>
            <person name="Grigoriev I.V."/>
            <person name="U'Ren J.M."/>
        </authorList>
    </citation>
    <scope>NUCLEOTIDE SEQUENCE [LARGE SCALE GENOMIC DNA]</scope>
    <source>
        <strain evidence="1 2">CBS 119005</strain>
    </source>
</reference>
<organism evidence="1 2">
    <name type="scientific">Hypoxylon rubiginosum</name>
    <dbReference type="NCBI Taxonomy" id="110542"/>
    <lineage>
        <taxon>Eukaryota</taxon>
        <taxon>Fungi</taxon>
        <taxon>Dikarya</taxon>
        <taxon>Ascomycota</taxon>
        <taxon>Pezizomycotina</taxon>
        <taxon>Sordariomycetes</taxon>
        <taxon>Xylariomycetidae</taxon>
        <taxon>Xylariales</taxon>
        <taxon>Hypoxylaceae</taxon>
        <taxon>Hypoxylon</taxon>
    </lineage>
</organism>
<keyword evidence="2" id="KW-1185">Reference proteome</keyword>
<protein>
    <submittedName>
        <fullName evidence="1">Isomerase YbhE</fullName>
    </submittedName>
</protein>
<sequence length="394" mass="42412">MSMKHIFLFAMGLVGVSMAAAKVLYVASYAGPVSRLSFTDNVDGSYTLQEVSSTLECGSNPGWLGLDQATGTLFCMNEAYTIANAGSVASLSKESLSVLDNITTDYGPAQSTFYAPNRLGLAHYAGGSVSVLDTSDPSNLVELQSFHYFMDKPGPNSTLQDKPYEHGIVADPTGKFVVVMDRGADALRTYSIGWDDRLVELGAHFTEPGNGPRHGVFVEGTSKTFFYVLGELTNSLHGFEVLYEEDGTLGFRQFYNDSAYQTGFGDASGVALPSEIAIAEDGKHLVLSTRDDGRSLYQGEASDTIVSYSVDFETGSLSLIGLTASGGLWPRTFAISKDGTLFAVANQYSVPGRLIVFPRDPETGIINDQRPLATWTTDITLPDGQSISHVLWDE</sequence>
<evidence type="ECO:0000313" key="1">
    <source>
        <dbReference type="EMBL" id="KAI4865284.1"/>
    </source>
</evidence>
<gene>
    <name evidence="1" type="ORF">F4820DRAFT_303738</name>
</gene>
<name>A0ACB9Z0M5_9PEZI</name>
<dbReference type="EMBL" id="MU393474">
    <property type="protein sequence ID" value="KAI4865284.1"/>
    <property type="molecule type" value="Genomic_DNA"/>
</dbReference>
<dbReference type="Proteomes" id="UP001497700">
    <property type="component" value="Unassembled WGS sequence"/>
</dbReference>
<comment type="caution">
    <text evidence="1">The sequence shown here is derived from an EMBL/GenBank/DDBJ whole genome shotgun (WGS) entry which is preliminary data.</text>
</comment>